<keyword evidence="4" id="KW-0964">Secreted</keyword>
<dbReference type="InterPro" id="IPR057246">
    <property type="entry name" value="CARBOXYPEPT_ZN_1"/>
</dbReference>
<keyword evidence="8" id="KW-1015">Disulfide bond</keyword>
<dbReference type="PROSITE" id="PS52035">
    <property type="entry name" value="PEPTIDASE_M14"/>
    <property type="match status" value="1"/>
</dbReference>
<dbReference type="PRINTS" id="PR00765">
    <property type="entry name" value="CRBOXYPTASEA"/>
</dbReference>
<comment type="similarity">
    <text evidence="3 12">Belongs to the peptidase M14 family.</text>
</comment>
<dbReference type="PANTHER" id="PTHR11705:SF147">
    <property type="entry name" value="INACTIVE METALLOCARBOXYPEPTIDASE ECM14"/>
    <property type="match status" value="1"/>
</dbReference>
<dbReference type="Gene3D" id="3.40.630.10">
    <property type="entry name" value="Zn peptidases"/>
    <property type="match status" value="1"/>
</dbReference>
<comment type="caution">
    <text evidence="12">Lacks conserved residue(s) required for the propagation of feature annotation.</text>
</comment>
<protein>
    <recommendedName>
        <fullName evidence="10">Inactive metallocarboxypeptidase ECM14</fullName>
    </recommendedName>
    <alternativeName>
        <fullName evidence="11">Inactive metallocarboxypeptidase ecm14</fullName>
    </alternativeName>
</protein>
<evidence type="ECO:0000256" key="1">
    <source>
        <dbReference type="ARBA" id="ARBA00001947"/>
    </source>
</evidence>
<evidence type="ECO:0000256" key="2">
    <source>
        <dbReference type="ARBA" id="ARBA00004613"/>
    </source>
</evidence>
<evidence type="ECO:0000256" key="13">
    <source>
        <dbReference type="SAM" id="MobiDB-lite"/>
    </source>
</evidence>
<evidence type="ECO:0000256" key="11">
    <source>
        <dbReference type="ARBA" id="ARBA00026213"/>
    </source>
</evidence>
<evidence type="ECO:0000256" key="10">
    <source>
        <dbReference type="ARBA" id="ARBA00026187"/>
    </source>
</evidence>
<comment type="function">
    <text evidence="9">Inactive carboxypeptidase that may play a role in cell wall organization and biogenesis.</text>
</comment>
<dbReference type="Proteomes" id="UP001456524">
    <property type="component" value="Unassembled WGS sequence"/>
</dbReference>
<name>A0ABR1XK39_9PEZI</name>
<organism evidence="16 17">
    <name type="scientific">Phyllosticta citrichinensis</name>
    <dbReference type="NCBI Taxonomy" id="1130410"/>
    <lineage>
        <taxon>Eukaryota</taxon>
        <taxon>Fungi</taxon>
        <taxon>Dikarya</taxon>
        <taxon>Ascomycota</taxon>
        <taxon>Pezizomycotina</taxon>
        <taxon>Dothideomycetes</taxon>
        <taxon>Dothideomycetes incertae sedis</taxon>
        <taxon>Botryosphaeriales</taxon>
        <taxon>Phyllostictaceae</taxon>
        <taxon>Phyllosticta</taxon>
    </lineage>
</organism>
<feature type="signal peptide" evidence="14">
    <location>
        <begin position="1"/>
        <end position="19"/>
    </location>
</feature>
<evidence type="ECO:0000256" key="7">
    <source>
        <dbReference type="ARBA" id="ARBA00022833"/>
    </source>
</evidence>
<dbReference type="SUPFAM" id="SSF53187">
    <property type="entry name" value="Zn-dependent exopeptidases"/>
    <property type="match status" value="1"/>
</dbReference>
<reference evidence="16 17" key="1">
    <citation type="journal article" date="2022" name="G3 (Bethesda)">
        <title>Enemy or ally: a genomic approach to elucidate the lifestyle of Phyllosticta citrichinaensis.</title>
        <authorList>
            <person name="Buijs V.A."/>
            <person name="Groenewald J.Z."/>
            <person name="Haridas S."/>
            <person name="LaButti K.M."/>
            <person name="Lipzen A."/>
            <person name="Martin F.M."/>
            <person name="Barry K."/>
            <person name="Grigoriev I.V."/>
            <person name="Crous P.W."/>
            <person name="Seidl M.F."/>
        </authorList>
    </citation>
    <scope>NUCLEOTIDE SEQUENCE [LARGE SCALE GENOMIC DNA]</scope>
    <source>
        <strain evidence="16 17">CBS 129764</strain>
    </source>
</reference>
<dbReference type="EMBL" id="JBBWUH010000008">
    <property type="protein sequence ID" value="KAK8159165.1"/>
    <property type="molecule type" value="Genomic_DNA"/>
</dbReference>
<sequence length="602" mass="67835">MRATTYAALALAFNSLALASPQHYDHYSCSPSEPRDARPPWRKLSDFVIQSLWRTSESLNTGTPSKPSKGRVAPPPKVLARYGEDMVLRFNLTTEYEARKLADASATLFLDVWEFNDNWVDIRVAKDVVPSLLGLLPPSLQDAHAPLMRDHDLAQAIFDSYPATDPSATPSREPFSHEVRSTQNAQTNLFFRDYQPLSVITPWMKLMESLFTTHVRLINVGITYEGRDIPALRVGVHPNNKDTASNAAPRKTILVSGGIHAREWISTTTVNYLAYSLITSYGKSSLTTALLEAYDWIFIPTLNPDGYVYTWETDRLWRKNRQPTSLRFCRGIDLDRTYSFHWDADATRGNPCSESYAGETPFEGVESKRFAAWARNQTSDNNVEFVAFLDLHSYSQQVLYPYSYSCDATPPTLENLEEVGMGLAKAIRISKTGHVYKSESACRGNVVAATTRNGAPTVLPRIETGGGAALDYFYHELGVRYSYQIKLRDTGSYGFLLPKEHIVPTGKEILDAVLYLGRFFLGELATQKEGIAQTGPTLAKVSTIEELDVEGPLDWGFESWTEDREDDNENDDVDDDDDDDRKEEEDDVDATGAWELRRRRRR</sequence>
<feature type="chain" id="PRO_5045476835" description="Inactive metallocarboxypeptidase ECM14" evidence="14">
    <location>
        <begin position="20"/>
        <end position="602"/>
    </location>
</feature>
<dbReference type="PROSITE" id="PS00132">
    <property type="entry name" value="CARBOXYPEPT_ZN_1"/>
    <property type="match status" value="1"/>
</dbReference>
<keyword evidence="6 14" id="KW-0732">Signal</keyword>
<comment type="subcellular location">
    <subcellularLocation>
        <location evidence="2">Secreted</location>
    </subcellularLocation>
</comment>
<dbReference type="PANTHER" id="PTHR11705">
    <property type="entry name" value="PROTEASE FAMILY M14 CARBOXYPEPTIDASE A,B"/>
    <property type="match status" value="1"/>
</dbReference>
<evidence type="ECO:0000313" key="16">
    <source>
        <dbReference type="EMBL" id="KAK8159165.1"/>
    </source>
</evidence>
<feature type="domain" description="Peptidase M14" evidence="15">
    <location>
        <begin position="193"/>
        <end position="520"/>
    </location>
</feature>
<proteinExistence type="inferred from homology"/>
<evidence type="ECO:0000256" key="8">
    <source>
        <dbReference type="ARBA" id="ARBA00023157"/>
    </source>
</evidence>
<dbReference type="CDD" id="cd03860">
    <property type="entry name" value="M14_CP_A-B_like"/>
    <property type="match status" value="1"/>
</dbReference>
<feature type="compositionally biased region" description="Acidic residues" evidence="13">
    <location>
        <begin position="563"/>
        <end position="589"/>
    </location>
</feature>
<evidence type="ECO:0000313" key="17">
    <source>
        <dbReference type="Proteomes" id="UP001456524"/>
    </source>
</evidence>
<comment type="cofactor">
    <cofactor evidence="1">
        <name>Zn(2+)</name>
        <dbReference type="ChEBI" id="CHEBI:29105"/>
    </cofactor>
</comment>
<evidence type="ECO:0000256" key="9">
    <source>
        <dbReference type="ARBA" id="ARBA00025210"/>
    </source>
</evidence>
<evidence type="ECO:0000259" key="15">
    <source>
        <dbReference type="PROSITE" id="PS52035"/>
    </source>
</evidence>
<accession>A0ABR1XK39</accession>
<keyword evidence="17" id="KW-1185">Reference proteome</keyword>
<evidence type="ECO:0000256" key="6">
    <source>
        <dbReference type="ARBA" id="ARBA00022729"/>
    </source>
</evidence>
<keyword evidence="5" id="KW-0479">Metal-binding</keyword>
<evidence type="ECO:0000256" key="4">
    <source>
        <dbReference type="ARBA" id="ARBA00022525"/>
    </source>
</evidence>
<dbReference type="SMART" id="SM00631">
    <property type="entry name" value="Zn_pept"/>
    <property type="match status" value="1"/>
</dbReference>
<comment type="caution">
    <text evidence="16">The sequence shown here is derived from an EMBL/GenBank/DDBJ whole genome shotgun (WGS) entry which is preliminary data.</text>
</comment>
<dbReference type="InterPro" id="IPR000834">
    <property type="entry name" value="Peptidase_M14"/>
</dbReference>
<feature type="region of interest" description="Disordered" evidence="13">
    <location>
        <begin position="558"/>
        <end position="590"/>
    </location>
</feature>
<evidence type="ECO:0000256" key="12">
    <source>
        <dbReference type="PROSITE-ProRule" id="PRU01379"/>
    </source>
</evidence>
<keyword evidence="7" id="KW-0862">Zinc</keyword>
<gene>
    <name evidence="16" type="ORF">IWX90DRAFT_467368</name>
</gene>
<evidence type="ECO:0000256" key="5">
    <source>
        <dbReference type="ARBA" id="ARBA00022723"/>
    </source>
</evidence>
<evidence type="ECO:0000256" key="14">
    <source>
        <dbReference type="SAM" id="SignalP"/>
    </source>
</evidence>
<dbReference type="Pfam" id="PF00246">
    <property type="entry name" value="Peptidase_M14"/>
    <property type="match status" value="1"/>
</dbReference>
<evidence type="ECO:0000256" key="3">
    <source>
        <dbReference type="ARBA" id="ARBA00005988"/>
    </source>
</evidence>